<dbReference type="EMBL" id="BTSY01000005">
    <property type="protein sequence ID" value="GMT29084.1"/>
    <property type="molecule type" value="Genomic_DNA"/>
</dbReference>
<protein>
    <submittedName>
        <fullName evidence="2">Uncharacterized protein</fullName>
    </submittedName>
</protein>
<sequence length="215" mass="25138">MSSTGDEHRPEAEKYWNEFKERANENVNSYLTSGPFEQSSFDRYLKKLTKRHGVNISESEMESTRGVLVENIKRSVKQRLDAMKDDMQFIDRFAELRVLKEEDGSAVRNFQNATMDMEFYNIGQLERYLSTVEDIFEMHDDTNKCDEAQLISKMTEMSTLRDAINAEIERKRTEKRIVHSEGNARRHGAQLDEISARRRRRSSLASSLNTTNRQI</sequence>
<evidence type="ECO:0000313" key="3">
    <source>
        <dbReference type="Proteomes" id="UP001432322"/>
    </source>
</evidence>
<reference evidence="2" key="1">
    <citation type="submission" date="2023-10" db="EMBL/GenBank/DDBJ databases">
        <title>Genome assembly of Pristionchus species.</title>
        <authorList>
            <person name="Yoshida K."/>
            <person name="Sommer R.J."/>
        </authorList>
    </citation>
    <scope>NUCLEOTIDE SEQUENCE</scope>
    <source>
        <strain evidence="2">RS5133</strain>
    </source>
</reference>
<proteinExistence type="predicted"/>
<keyword evidence="3" id="KW-1185">Reference proteome</keyword>
<evidence type="ECO:0000256" key="1">
    <source>
        <dbReference type="SAM" id="MobiDB-lite"/>
    </source>
</evidence>
<feature type="region of interest" description="Disordered" evidence="1">
    <location>
        <begin position="176"/>
        <end position="215"/>
    </location>
</feature>
<accession>A0AAV5WEE1</accession>
<feature type="compositionally biased region" description="Low complexity" evidence="1">
    <location>
        <begin position="203"/>
        <end position="215"/>
    </location>
</feature>
<comment type="caution">
    <text evidence="2">The sequence shown here is derived from an EMBL/GenBank/DDBJ whole genome shotgun (WGS) entry which is preliminary data.</text>
</comment>
<dbReference type="AlphaFoldDB" id="A0AAV5WEE1"/>
<evidence type="ECO:0000313" key="2">
    <source>
        <dbReference type="EMBL" id="GMT29084.1"/>
    </source>
</evidence>
<gene>
    <name evidence="2" type="ORF">PFISCL1PPCAC_20381</name>
</gene>
<dbReference type="Proteomes" id="UP001432322">
    <property type="component" value="Unassembled WGS sequence"/>
</dbReference>
<organism evidence="2 3">
    <name type="scientific">Pristionchus fissidentatus</name>
    <dbReference type="NCBI Taxonomy" id="1538716"/>
    <lineage>
        <taxon>Eukaryota</taxon>
        <taxon>Metazoa</taxon>
        <taxon>Ecdysozoa</taxon>
        <taxon>Nematoda</taxon>
        <taxon>Chromadorea</taxon>
        <taxon>Rhabditida</taxon>
        <taxon>Rhabditina</taxon>
        <taxon>Diplogasteromorpha</taxon>
        <taxon>Diplogasteroidea</taxon>
        <taxon>Neodiplogasteridae</taxon>
        <taxon>Pristionchus</taxon>
    </lineage>
</organism>
<name>A0AAV5WEE1_9BILA</name>